<organism evidence="2 3">
    <name type="scientific">Nonomuraea insulae</name>
    <dbReference type="NCBI Taxonomy" id="1616787"/>
    <lineage>
        <taxon>Bacteria</taxon>
        <taxon>Bacillati</taxon>
        <taxon>Actinomycetota</taxon>
        <taxon>Actinomycetes</taxon>
        <taxon>Streptosporangiales</taxon>
        <taxon>Streptosporangiaceae</taxon>
        <taxon>Nonomuraea</taxon>
    </lineage>
</organism>
<evidence type="ECO:0000313" key="3">
    <source>
        <dbReference type="Proteomes" id="UP001596058"/>
    </source>
</evidence>
<evidence type="ECO:0000256" key="1">
    <source>
        <dbReference type="SAM" id="MobiDB-lite"/>
    </source>
</evidence>
<sequence length="314" mass="35186">MEEYTYNPIAKSWSLPLVLPRMPLRPPAPGSALVLAPRKGDLLTIRNGEAIPDAWYGTYRHACLVDTTEHRLVLQIPLLSQDPAFGFPSLVRLNCRVANPAEIVARGIGDVSAALYLPLQRMLRQVSRNYDIGELHLAEDALSESVRVFTGDAAIRLRNITVELVVDSDEVLASGRRYREIERETRLIEMRRERHLRMLRKDGAEGLVAEIMEREGPRAAYDIIAGAEREERGELLAAWNKMVEGSSEERESWEFLQAERALRDRLTGESAAPFGGIRSSRLRGSLAADAERVPSRAPSRVRGLPQTRAEDADE</sequence>
<gene>
    <name evidence="2" type="ORF">ACFPZ3_06035</name>
</gene>
<dbReference type="RefSeq" id="WP_379512938.1">
    <property type="nucleotide sequence ID" value="NZ_JBHSPA010000008.1"/>
</dbReference>
<dbReference type="Proteomes" id="UP001596058">
    <property type="component" value="Unassembled WGS sequence"/>
</dbReference>
<feature type="region of interest" description="Disordered" evidence="1">
    <location>
        <begin position="285"/>
        <end position="314"/>
    </location>
</feature>
<evidence type="ECO:0000313" key="2">
    <source>
        <dbReference type="EMBL" id="MFC5823403.1"/>
    </source>
</evidence>
<name>A0ABW1CEW4_9ACTN</name>
<comment type="caution">
    <text evidence="2">The sequence shown here is derived from an EMBL/GenBank/DDBJ whole genome shotgun (WGS) entry which is preliminary data.</text>
</comment>
<protein>
    <recommendedName>
        <fullName evidence="4">Band 7 domain-containing protein</fullName>
    </recommendedName>
</protein>
<dbReference type="EMBL" id="JBHSPA010000008">
    <property type="protein sequence ID" value="MFC5823403.1"/>
    <property type="molecule type" value="Genomic_DNA"/>
</dbReference>
<proteinExistence type="predicted"/>
<evidence type="ECO:0008006" key="4">
    <source>
        <dbReference type="Google" id="ProtNLM"/>
    </source>
</evidence>
<accession>A0ABW1CEW4</accession>
<keyword evidence="3" id="KW-1185">Reference proteome</keyword>
<reference evidence="3" key="1">
    <citation type="journal article" date="2019" name="Int. J. Syst. Evol. Microbiol.">
        <title>The Global Catalogue of Microorganisms (GCM) 10K type strain sequencing project: providing services to taxonomists for standard genome sequencing and annotation.</title>
        <authorList>
            <consortium name="The Broad Institute Genomics Platform"/>
            <consortium name="The Broad Institute Genome Sequencing Center for Infectious Disease"/>
            <person name="Wu L."/>
            <person name="Ma J."/>
        </authorList>
    </citation>
    <scope>NUCLEOTIDE SEQUENCE [LARGE SCALE GENOMIC DNA]</scope>
    <source>
        <strain evidence="3">CCUG 53903</strain>
    </source>
</reference>